<dbReference type="EMBL" id="BPLR01019701">
    <property type="protein sequence ID" value="GIX70862.1"/>
    <property type="molecule type" value="Genomic_DNA"/>
</dbReference>
<keyword evidence="3" id="KW-1185">Reference proteome</keyword>
<evidence type="ECO:0000313" key="3">
    <source>
        <dbReference type="Proteomes" id="UP001054945"/>
    </source>
</evidence>
<reference evidence="2 3" key="1">
    <citation type="submission" date="2021-06" db="EMBL/GenBank/DDBJ databases">
        <title>Caerostris extrusa draft genome.</title>
        <authorList>
            <person name="Kono N."/>
            <person name="Arakawa K."/>
        </authorList>
    </citation>
    <scope>NUCLEOTIDE SEQUENCE [LARGE SCALE GENOMIC DNA]</scope>
</reference>
<gene>
    <name evidence="2" type="ORF">CEXT_297281</name>
</gene>
<proteinExistence type="predicted"/>
<name>A0AAV4MFA6_CAEEX</name>
<comment type="caution">
    <text evidence="2">The sequence shown here is derived from an EMBL/GenBank/DDBJ whole genome shotgun (WGS) entry which is preliminary data.</text>
</comment>
<feature type="region of interest" description="Disordered" evidence="1">
    <location>
        <begin position="1"/>
        <end position="20"/>
    </location>
</feature>
<organism evidence="2 3">
    <name type="scientific">Caerostris extrusa</name>
    <name type="common">Bark spider</name>
    <name type="synonym">Caerostris bankana</name>
    <dbReference type="NCBI Taxonomy" id="172846"/>
    <lineage>
        <taxon>Eukaryota</taxon>
        <taxon>Metazoa</taxon>
        <taxon>Ecdysozoa</taxon>
        <taxon>Arthropoda</taxon>
        <taxon>Chelicerata</taxon>
        <taxon>Arachnida</taxon>
        <taxon>Araneae</taxon>
        <taxon>Araneomorphae</taxon>
        <taxon>Entelegynae</taxon>
        <taxon>Araneoidea</taxon>
        <taxon>Araneidae</taxon>
        <taxon>Caerostris</taxon>
    </lineage>
</organism>
<dbReference type="Proteomes" id="UP001054945">
    <property type="component" value="Unassembled WGS sequence"/>
</dbReference>
<dbReference type="AlphaFoldDB" id="A0AAV4MFA6"/>
<evidence type="ECO:0000313" key="2">
    <source>
        <dbReference type="EMBL" id="GIX70862.1"/>
    </source>
</evidence>
<protein>
    <submittedName>
        <fullName evidence="2">Uncharacterized protein</fullName>
    </submittedName>
</protein>
<sequence length="80" mass="9351">MICLQTPSSPPKNTEAAHLRSLGQTRYGWRNFEKERKKHPIETEDIEISTSGMFRCRHCRESIQEANSVPSNSWDETPYR</sequence>
<accession>A0AAV4MFA6</accession>
<evidence type="ECO:0000256" key="1">
    <source>
        <dbReference type="SAM" id="MobiDB-lite"/>
    </source>
</evidence>